<dbReference type="CDD" id="cd07438">
    <property type="entry name" value="PHP_HisPPase_AMP"/>
    <property type="match status" value="1"/>
</dbReference>
<dbReference type="GO" id="GO:0035312">
    <property type="term" value="F:5'-3' DNA exonuclease activity"/>
    <property type="evidence" value="ECO:0007669"/>
    <property type="project" value="TreeGrafter"/>
</dbReference>
<dbReference type="Gene3D" id="3.20.20.140">
    <property type="entry name" value="Metal-dependent hydrolases"/>
    <property type="match status" value="1"/>
</dbReference>
<dbReference type="PANTHER" id="PTHR42924:SF3">
    <property type="entry name" value="POLYMERASE_HISTIDINOL PHOSPHATASE N-TERMINAL DOMAIN-CONTAINING PROTEIN"/>
    <property type="match status" value="1"/>
</dbReference>
<dbReference type="EMBL" id="JAPHQB010000004">
    <property type="protein sequence ID" value="MCX2800896.1"/>
    <property type="molecule type" value="Genomic_DNA"/>
</dbReference>
<dbReference type="GO" id="GO:0004534">
    <property type="term" value="F:5'-3' RNA exonuclease activity"/>
    <property type="evidence" value="ECO:0007669"/>
    <property type="project" value="TreeGrafter"/>
</dbReference>
<dbReference type="SUPFAM" id="SSF89550">
    <property type="entry name" value="PHP domain-like"/>
    <property type="match status" value="1"/>
</dbReference>
<dbReference type="InterPro" id="IPR016195">
    <property type="entry name" value="Pol/histidinol_Pase-like"/>
</dbReference>
<evidence type="ECO:0000313" key="2">
    <source>
        <dbReference type="EMBL" id="MCX2800896.1"/>
    </source>
</evidence>
<dbReference type="PANTHER" id="PTHR42924">
    <property type="entry name" value="EXONUCLEASE"/>
    <property type="match status" value="1"/>
</dbReference>
<proteinExistence type="predicted"/>
<name>A0AB35HU65_MICTH</name>
<dbReference type="InterPro" id="IPR004013">
    <property type="entry name" value="PHP_dom"/>
</dbReference>
<evidence type="ECO:0000313" key="3">
    <source>
        <dbReference type="Proteomes" id="UP001209730"/>
    </source>
</evidence>
<dbReference type="Proteomes" id="UP001209730">
    <property type="component" value="Unassembled WGS sequence"/>
</dbReference>
<accession>A0AB35HU65</accession>
<protein>
    <submittedName>
        <fullName evidence="2">PHP domain-containing protein</fullName>
    </submittedName>
</protein>
<gene>
    <name evidence="2" type="ORF">OQJ68_03760</name>
</gene>
<dbReference type="SMART" id="SM00481">
    <property type="entry name" value="POLIIIAc"/>
    <property type="match status" value="1"/>
</dbReference>
<dbReference type="Gene3D" id="1.10.150.650">
    <property type="match status" value="1"/>
</dbReference>
<dbReference type="InterPro" id="IPR003141">
    <property type="entry name" value="Pol/His_phosphatase_N"/>
</dbReference>
<dbReference type="InterPro" id="IPR052018">
    <property type="entry name" value="PHP_domain"/>
</dbReference>
<evidence type="ECO:0000259" key="1">
    <source>
        <dbReference type="SMART" id="SM00481"/>
    </source>
</evidence>
<reference evidence="2" key="1">
    <citation type="submission" date="2022-11" db="EMBL/GenBank/DDBJ databases">
        <title>Chitin-degrading and fungicidal potential of chitinolytic bacterial strains from marine environment of the Pacific Ocean regions.</title>
        <authorList>
            <person name="Pentekhina I."/>
            <person name="Nedashkovskaya O."/>
            <person name="Seitkalieva A."/>
            <person name="Podvolotskaya A."/>
            <person name="Tekutyeva L."/>
            <person name="Balabanova L."/>
        </authorList>
    </citation>
    <scope>NUCLEOTIDE SEQUENCE</scope>
    <source>
        <strain evidence="2">KMM 6838</strain>
    </source>
</reference>
<dbReference type="Pfam" id="PF02811">
    <property type="entry name" value="PHP"/>
    <property type="match status" value="1"/>
</dbReference>
<feature type="domain" description="Polymerase/histidinol phosphatase N-terminal" evidence="1">
    <location>
        <begin position="40"/>
        <end position="105"/>
    </location>
</feature>
<comment type="caution">
    <text evidence="2">The sequence shown here is derived from an EMBL/GenBank/DDBJ whole genome shotgun (WGS) entry which is preliminary data.</text>
</comment>
<sequence length="319" mass="34890">MPLRQQHLRVVQKPGVTTRPNLSENPELKALSAAEEAICADLHCHSTASDGILSPTALVSRAKSRGVTLLALTDHDTVGGLPEAAAACRRQGVALVPAIEFSSRWGKRPVHIVGLDIDPNSPALREGIALRERLRRERAERIATRLEKRGFEGALKGARALAGDGVIGRPHFARWLVQQGYVEDSGRAFKRYLGAGKVADVKVEWPQLSETVACIRAANGVAVLAHPLKYNLSRTQLRSLLRDFAMAGGEAIELLCGRQNPVQTRELRQLMEAVAAELAQPPLHCSLGSDFHQPEQPWRELGCVRLPEGVQPVWALLER</sequence>
<dbReference type="AlphaFoldDB" id="A0AB35HU65"/>
<dbReference type="RefSeq" id="WP_265964134.1">
    <property type="nucleotide sequence ID" value="NZ_CP130317.1"/>
</dbReference>
<organism evidence="2 3">
    <name type="scientific">Microbulbifer thermotolerans</name>
    <dbReference type="NCBI Taxonomy" id="252514"/>
    <lineage>
        <taxon>Bacteria</taxon>
        <taxon>Pseudomonadati</taxon>
        <taxon>Pseudomonadota</taxon>
        <taxon>Gammaproteobacteria</taxon>
        <taxon>Cellvibrionales</taxon>
        <taxon>Microbulbiferaceae</taxon>
        <taxon>Microbulbifer</taxon>
    </lineage>
</organism>